<evidence type="ECO:0000256" key="7">
    <source>
        <dbReference type="ARBA" id="ARBA00023002"/>
    </source>
</evidence>
<dbReference type="InterPro" id="IPR009100">
    <property type="entry name" value="AcylCoA_DH/oxidase_NM_dom_sf"/>
</dbReference>
<accession>A0A415S9V5</accession>
<comment type="cofactor">
    <cofactor evidence="1 8">
        <name>FAD</name>
        <dbReference type="ChEBI" id="CHEBI:57692"/>
    </cofactor>
</comment>
<comment type="caution">
    <text evidence="12">The sequence shown here is derived from an EMBL/GenBank/DDBJ whole genome shotgun (WGS) entry which is preliminary data.</text>
</comment>
<dbReference type="PANTHER" id="PTHR43884:SF12">
    <property type="entry name" value="ISOVALERYL-COA DEHYDROGENASE, MITOCHONDRIAL-RELATED"/>
    <property type="match status" value="1"/>
</dbReference>
<dbReference type="InterPro" id="IPR037069">
    <property type="entry name" value="AcylCoA_DH/ox_N_sf"/>
</dbReference>
<comment type="pathway">
    <text evidence="2">Amino-acid degradation; L-valine degradation.</text>
</comment>
<comment type="similarity">
    <text evidence="3 8">Belongs to the acyl-CoA dehydrogenase family.</text>
</comment>
<organism evidence="12 13">
    <name type="scientific">Mediterraneibacter gnavus</name>
    <name type="common">Ruminococcus gnavus</name>
    <dbReference type="NCBI Taxonomy" id="33038"/>
    <lineage>
        <taxon>Bacteria</taxon>
        <taxon>Bacillati</taxon>
        <taxon>Bacillota</taxon>
        <taxon>Clostridia</taxon>
        <taxon>Lachnospirales</taxon>
        <taxon>Lachnospiraceae</taxon>
        <taxon>Mediterraneibacter</taxon>
    </lineage>
</organism>
<sequence length="376" mass="42903">MNMNVMDDKLFYNEIKEFARNYLDKQNSNEKHLWERLGEFGILGLSIDEKYGGLGESYRMCAEILEILGYTCWNNGLIFSINNHIWMAQNLINLYGSTWLKNKYVGNMVAGEKIGAFALTEPDAGSDPYSMKTCAIRAGDYYIINGRKTFVSNGPIADVFIVFAITSQTEMKKITAFVVDKTMPGVTIGKNIEKMGLECSPTSDICFENCEVPADNILGKVDLGNNILDAALEWERCFEFIPHIGSMKRIMEYCIKYSNERKQFGKRINENQSISHKIANMSMKIELAKNLMYRIVDLKEQGKSSYYESSIFKVFVSESYVETCRDAIQILGAYGYTKEYPVEKELRDAIASTIYSGTNEMQRNNIFNIESIRNMV</sequence>
<dbReference type="PROSITE" id="PS00072">
    <property type="entry name" value="ACYL_COA_DH_1"/>
    <property type="match status" value="1"/>
</dbReference>
<feature type="domain" description="Acyl-CoA oxidase/dehydrogenase middle" evidence="10">
    <location>
        <begin position="116"/>
        <end position="210"/>
    </location>
</feature>
<dbReference type="SUPFAM" id="SSF56645">
    <property type="entry name" value="Acyl-CoA dehydrogenase NM domain-like"/>
    <property type="match status" value="1"/>
</dbReference>
<evidence type="ECO:0000313" key="12">
    <source>
        <dbReference type="EMBL" id="RHM76137.1"/>
    </source>
</evidence>
<dbReference type="Pfam" id="PF02770">
    <property type="entry name" value="Acyl-CoA_dh_M"/>
    <property type="match status" value="1"/>
</dbReference>
<feature type="domain" description="Acyl-CoA dehydrogenase/oxidase N-terminal" evidence="11">
    <location>
        <begin position="12"/>
        <end position="112"/>
    </location>
</feature>
<feature type="domain" description="Acyl-CoA dehydrogenase/oxidase C-terminal" evidence="9">
    <location>
        <begin position="226"/>
        <end position="366"/>
    </location>
</feature>
<dbReference type="Gene3D" id="2.40.110.10">
    <property type="entry name" value="Butyryl-CoA Dehydrogenase, subunit A, domain 2"/>
    <property type="match status" value="1"/>
</dbReference>
<reference evidence="12 13" key="1">
    <citation type="submission" date="2018-08" db="EMBL/GenBank/DDBJ databases">
        <title>A genome reference for cultivated species of the human gut microbiota.</title>
        <authorList>
            <person name="Zou Y."/>
            <person name="Xue W."/>
            <person name="Luo G."/>
        </authorList>
    </citation>
    <scope>NUCLEOTIDE SEQUENCE [LARGE SCALE GENOMIC DNA]</scope>
    <source>
        <strain evidence="12 13">AF33-12</strain>
    </source>
</reference>
<dbReference type="InterPro" id="IPR006089">
    <property type="entry name" value="Acyl-CoA_DH_CS"/>
</dbReference>
<evidence type="ECO:0000256" key="2">
    <source>
        <dbReference type="ARBA" id="ARBA00005109"/>
    </source>
</evidence>
<evidence type="ECO:0000313" key="13">
    <source>
        <dbReference type="Proteomes" id="UP000285610"/>
    </source>
</evidence>
<gene>
    <name evidence="12" type="ORF">DWZ50_08895</name>
</gene>
<dbReference type="FunFam" id="1.20.140.10:FF:000001">
    <property type="entry name" value="Acyl-CoA dehydrogenase"/>
    <property type="match status" value="1"/>
</dbReference>
<dbReference type="Pfam" id="PF02771">
    <property type="entry name" value="Acyl-CoA_dh_N"/>
    <property type="match status" value="1"/>
</dbReference>
<dbReference type="InterPro" id="IPR006091">
    <property type="entry name" value="Acyl-CoA_Oxase/DH_mid-dom"/>
</dbReference>
<evidence type="ECO:0000256" key="8">
    <source>
        <dbReference type="RuleBase" id="RU362125"/>
    </source>
</evidence>
<dbReference type="GO" id="GO:0050660">
    <property type="term" value="F:flavin adenine dinucleotide binding"/>
    <property type="evidence" value="ECO:0007669"/>
    <property type="project" value="InterPro"/>
</dbReference>
<dbReference type="InterPro" id="IPR009075">
    <property type="entry name" value="AcylCo_DH/oxidase_C"/>
</dbReference>
<dbReference type="InterPro" id="IPR046373">
    <property type="entry name" value="Acyl-CoA_Oxase/DH_mid-dom_sf"/>
</dbReference>
<evidence type="ECO:0000256" key="5">
    <source>
        <dbReference type="ARBA" id="ARBA00022630"/>
    </source>
</evidence>
<keyword evidence="6 8" id="KW-0274">FAD</keyword>
<evidence type="ECO:0000259" key="9">
    <source>
        <dbReference type="Pfam" id="PF00441"/>
    </source>
</evidence>
<keyword evidence="4" id="KW-0101">Branched-chain amino acid catabolism</keyword>
<name>A0A415S9V5_MEDGN</name>
<dbReference type="Pfam" id="PF00441">
    <property type="entry name" value="Acyl-CoA_dh_1"/>
    <property type="match status" value="1"/>
</dbReference>
<dbReference type="PANTHER" id="PTHR43884">
    <property type="entry name" value="ACYL-COA DEHYDROGENASE"/>
    <property type="match status" value="1"/>
</dbReference>
<dbReference type="SUPFAM" id="SSF47203">
    <property type="entry name" value="Acyl-CoA dehydrogenase C-terminal domain-like"/>
    <property type="match status" value="1"/>
</dbReference>
<proteinExistence type="inferred from homology"/>
<dbReference type="Gene3D" id="1.10.540.10">
    <property type="entry name" value="Acyl-CoA dehydrogenase/oxidase, N-terminal domain"/>
    <property type="match status" value="1"/>
</dbReference>
<dbReference type="FunFam" id="2.40.110.10:FF:000001">
    <property type="entry name" value="Acyl-CoA dehydrogenase, mitochondrial"/>
    <property type="match status" value="1"/>
</dbReference>
<evidence type="ECO:0000256" key="6">
    <source>
        <dbReference type="ARBA" id="ARBA00022827"/>
    </source>
</evidence>
<dbReference type="InterPro" id="IPR013786">
    <property type="entry name" value="AcylCoA_DH/ox_N"/>
</dbReference>
<evidence type="ECO:0000256" key="3">
    <source>
        <dbReference type="ARBA" id="ARBA00009347"/>
    </source>
</evidence>
<dbReference type="EMBL" id="QRQE01000019">
    <property type="protein sequence ID" value="RHM76137.1"/>
    <property type="molecule type" value="Genomic_DNA"/>
</dbReference>
<evidence type="ECO:0000259" key="10">
    <source>
        <dbReference type="Pfam" id="PF02770"/>
    </source>
</evidence>
<dbReference type="InterPro" id="IPR036250">
    <property type="entry name" value="AcylCo_DH-like_C"/>
</dbReference>
<keyword evidence="7 8" id="KW-0560">Oxidoreductase</keyword>
<evidence type="ECO:0000259" key="11">
    <source>
        <dbReference type="Pfam" id="PF02771"/>
    </source>
</evidence>
<dbReference type="Proteomes" id="UP000285610">
    <property type="component" value="Unassembled WGS sequence"/>
</dbReference>
<evidence type="ECO:0000256" key="4">
    <source>
        <dbReference type="ARBA" id="ARBA00022456"/>
    </source>
</evidence>
<evidence type="ECO:0000256" key="1">
    <source>
        <dbReference type="ARBA" id="ARBA00001974"/>
    </source>
</evidence>
<keyword evidence="5 8" id="KW-0285">Flavoprotein</keyword>
<dbReference type="GO" id="GO:0003995">
    <property type="term" value="F:acyl-CoA dehydrogenase activity"/>
    <property type="evidence" value="ECO:0007669"/>
    <property type="project" value="InterPro"/>
</dbReference>
<dbReference type="GO" id="GO:0009083">
    <property type="term" value="P:branched-chain amino acid catabolic process"/>
    <property type="evidence" value="ECO:0007669"/>
    <property type="project" value="UniProtKB-KW"/>
</dbReference>
<dbReference type="AlphaFoldDB" id="A0A415S9V5"/>
<protein>
    <submittedName>
        <fullName evidence="12">Acyl-CoA dehydrogenase</fullName>
    </submittedName>
</protein>
<dbReference type="Gene3D" id="1.20.140.10">
    <property type="entry name" value="Butyryl-CoA Dehydrogenase, subunit A, domain 3"/>
    <property type="match status" value="1"/>
</dbReference>